<accession>A0ABQ1JJ40</accession>
<reference evidence="3" key="1">
    <citation type="journal article" date="2019" name="Int. J. Syst. Evol. Microbiol.">
        <title>The Global Catalogue of Microorganisms (GCM) 10K type strain sequencing project: providing services to taxonomists for standard genome sequencing and annotation.</title>
        <authorList>
            <consortium name="The Broad Institute Genomics Platform"/>
            <consortium name="The Broad Institute Genome Sequencing Center for Infectious Disease"/>
            <person name="Wu L."/>
            <person name="Ma J."/>
        </authorList>
    </citation>
    <scope>NUCLEOTIDE SEQUENCE [LARGE SCALE GENOMIC DNA]</scope>
    <source>
        <strain evidence="3">CGMCC 1.15461</strain>
    </source>
</reference>
<keyword evidence="1" id="KW-0812">Transmembrane</keyword>
<keyword evidence="3" id="KW-1185">Reference proteome</keyword>
<protein>
    <submittedName>
        <fullName evidence="2">Uncharacterized protein</fullName>
    </submittedName>
</protein>
<proteinExistence type="predicted"/>
<name>A0ABQ1JJ40_9FLAO</name>
<evidence type="ECO:0000313" key="2">
    <source>
        <dbReference type="EMBL" id="GGB68458.1"/>
    </source>
</evidence>
<dbReference type="RefSeq" id="WP_188619707.1">
    <property type="nucleotide sequence ID" value="NZ_BMJE01000001.1"/>
</dbReference>
<keyword evidence="1" id="KW-0472">Membrane</keyword>
<comment type="caution">
    <text evidence="2">The sequence shown here is derived from an EMBL/GenBank/DDBJ whole genome shotgun (WGS) entry which is preliminary data.</text>
</comment>
<keyword evidence="1" id="KW-1133">Transmembrane helix</keyword>
<organism evidence="2 3">
    <name type="scientific">Flavobacterium suaedae</name>
    <dbReference type="NCBI Taxonomy" id="1767027"/>
    <lineage>
        <taxon>Bacteria</taxon>
        <taxon>Pseudomonadati</taxon>
        <taxon>Bacteroidota</taxon>
        <taxon>Flavobacteriia</taxon>
        <taxon>Flavobacteriales</taxon>
        <taxon>Flavobacteriaceae</taxon>
        <taxon>Flavobacterium</taxon>
    </lineage>
</organism>
<gene>
    <name evidence="2" type="ORF">GCM10007424_05610</name>
</gene>
<dbReference type="EMBL" id="BMJE01000001">
    <property type="protein sequence ID" value="GGB68458.1"/>
    <property type="molecule type" value="Genomic_DNA"/>
</dbReference>
<feature type="transmembrane region" description="Helical" evidence="1">
    <location>
        <begin position="76"/>
        <end position="94"/>
    </location>
</feature>
<dbReference type="Proteomes" id="UP000615760">
    <property type="component" value="Unassembled WGS sequence"/>
</dbReference>
<feature type="transmembrane region" description="Helical" evidence="1">
    <location>
        <begin position="53"/>
        <end position="70"/>
    </location>
</feature>
<sequence length="151" mass="17749">MKHFFKYKYGYINIDDENLYLTSSGNWQEARELNEKNRASIKKNNRRINNQKAFVYVTVTIIIILLFFMLQNNRVSIGLSIGLISLAYYINNYFRGEFGVRYKIPLAKIESIEHYENNGLKINFKNADNELDTETVYEVDEKGLVFLLGLK</sequence>
<evidence type="ECO:0000313" key="3">
    <source>
        <dbReference type="Proteomes" id="UP000615760"/>
    </source>
</evidence>
<evidence type="ECO:0000256" key="1">
    <source>
        <dbReference type="SAM" id="Phobius"/>
    </source>
</evidence>